<evidence type="ECO:0000256" key="2">
    <source>
        <dbReference type="SAM" id="MobiDB-lite"/>
    </source>
</evidence>
<organism evidence="3">
    <name type="scientific">freshwater metagenome</name>
    <dbReference type="NCBI Taxonomy" id="449393"/>
    <lineage>
        <taxon>unclassified sequences</taxon>
        <taxon>metagenomes</taxon>
        <taxon>ecological metagenomes</taxon>
    </lineage>
</organism>
<dbReference type="EMBL" id="CAEZYV010000007">
    <property type="protein sequence ID" value="CAB4729410.1"/>
    <property type="molecule type" value="Genomic_DNA"/>
</dbReference>
<dbReference type="SUPFAM" id="SSF53254">
    <property type="entry name" value="Phosphoglycerate mutase-like"/>
    <property type="match status" value="1"/>
</dbReference>
<evidence type="ECO:0000256" key="1">
    <source>
        <dbReference type="ARBA" id="ARBA00022801"/>
    </source>
</evidence>
<sequence length="229" mass="24973">MPSLRPSKISRIYLVRHGHSTANAKSILAGQDQSVELSELGILQSAEIAKNLHEVKFARIYSSPLTRCLQSVRPLANLQKMTISELPGVIEMNYGDWSGKKLVTLARTKLWKVIQSEPSLVRFPNGESFTQMQDRALEAVRIAAVDGKNILVCSHGDVIKAIIAGTIGLHLDQIQRLVIDPASISIIEITKDSARALTVNDTSHLVKLQSSSKKESKLKLGGGSGSKRS</sequence>
<gene>
    <name evidence="3" type="ORF">UFOPK2788_00087</name>
</gene>
<dbReference type="PANTHER" id="PTHR46517:SF1">
    <property type="entry name" value="FRUCTOSE-2,6-BISPHOSPHATASE TIGAR"/>
    <property type="match status" value="1"/>
</dbReference>
<dbReference type="AlphaFoldDB" id="A0A6J6S353"/>
<dbReference type="PANTHER" id="PTHR46517">
    <property type="entry name" value="FRUCTOSE-2,6-BISPHOSPHATASE TIGAR"/>
    <property type="match status" value="1"/>
</dbReference>
<feature type="region of interest" description="Disordered" evidence="2">
    <location>
        <begin position="210"/>
        <end position="229"/>
    </location>
</feature>
<dbReference type="GO" id="GO:0005829">
    <property type="term" value="C:cytosol"/>
    <property type="evidence" value="ECO:0007669"/>
    <property type="project" value="TreeGrafter"/>
</dbReference>
<dbReference type="InterPro" id="IPR051695">
    <property type="entry name" value="Phosphoglycerate_Mutase"/>
</dbReference>
<dbReference type="GO" id="GO:0043456">
    <property type="term" value="P:regulation of pentose-phosphate shunt"/>
    <property type="evidence" value="ECO:0007669"/>
    <property type="project" value="TreeGrafter"/>
</dbReference>
<dbReference type="Pfam" id="PF00300">
    <property type="entry name" value="His_Phos_1"/>
    <property type="match status" value="1"/>
</dbReference>
<evidence type="ECO:0000313" key="3">
    <source>
        <dbReference type="EMBL" id="CAB4729410.1"/>
    </source>
</evidence>
<proteinExistence type="predicted"/>
<feature type="compositionally biased region" description="Gly residues" evidence="2">
    <location>
        <begin position="220"/>
        <end position="229"/>
    </location>
</feature>
<dbReference type="InterPro" id="IPR029033">
    <property type="entry name" value="His_PPase_superfam"/>
</dbReference>
<dbReference type="GO" id="GO:0045820">
    <property type="term" value="P:negative regulation of glycolytic process"/>
    <property type="evidence" value="ECO:0007669"/>
    <property type="project" value="TreeGrafter"/>
</dbReference>
<keyword evidence="1" id="KW-0378">Hydrolase</keyword>
<reference evidence="3" key="1">
    <citation type="submission" date="2020-05" db="EMBL/GenBank/DDBJ databases">
        <authorList>
            <person name="Chiriac C."/>
            <person name="Salcher M."/>
            <person name="Ghai R."/>
            <person name="Kavagutti S V."/>
        </authorList>
    </citation>
    <scope>NUCLEOTIDE SEQUENCE</scope>
</reference>
<dbReference type="CDD" id="cd07067">
    <property type="entry name" value="HP_PGM_like"/>
    <property type="match status" value="1"/>
</dbReference>
<dbReference type="Gene3D" id="3.40.50.1240">
    <property type="entry name" value="Phosphoglycerate mutase-like"/>
    <property type="match status" value="1"/>
</dbReference>
<dbReference type="SMART" id="SM00855">
    <property type="entry name" value="PGAM"/>
    <property type="match status" value="1"/>
</dbReference>
<protein>
    <submittedName>
        <fullName evidence="3">Unannotated protein</fullName>
    </submittedName>
</protein>
<dbReference type="GO" id="GO:0004331">
    <property type="term" value="F:fructose-2,6-bisphosphate 2-phosphatase activity"/>
    <property type="evidence" value="ECO:0007669"/>
    <property type="project" value="TreeGrafter"/>
</dbReference>
<dbReference type="InterPro" id="IPR013078">
    <property type="entry name" value="His_Pase_superF_clade-1"/>
</dbReference>
<accession>A0A6J6S353</accession>
<name>A0A6J6S353_9ZZZZ</name>